<proteinExistence type="predicted"/>
<dbReference type="PANTHER" id="PTHR43540:SF1">
    <property type="entry name" value="ISOCHORISMATASE HYDROLASE"/>
    <property type="match status" value="1"/>
</dbReference>
<dbReference type="Pfam" id="PF00857">
    <property type="entry name" value="Isochorismatase"/>
    <property type="match status" value="1"/>
</dbReference>
<dbReference type="InterPro" id="IPR050272">
    <property type="entry name" value="Isochorismatase-like_hydrls"/>
</dbReference>
<sequence length="190" mass="19779">MLLRVTRLLLLIDIQRDYFPGGRHPLVDPDAAADAASRLLAAFRTAGERVVHVQHVSSGPDAAFFAAGTPGVEFDPRVAPDGSEDVIVKHQPNAFLGTGLEALLRAAAPDEIVVAGMMSSMCVDATVRAASDLGFRLAVAQDACAAPDLGYDGRTVPGAQVHLAFMAALDGTYARVADVDALAAELAPAF</sequence>
<dbReference type="Gene3D" id="3.40.50.850">
    <property type="entry name" value="Isochorismatase-like"/>
    <property type="match status" value="1"/>
</dbReference>
<gene>
    <name evidence="3" type="ORF">GCM10025760_22830</name>
</gene>
<keyword evidence="1 3" id="KW-0378">Hydrolase</keyword>
<dbReference type="SUPFAM" id="SSF52499">
    <property type="entry name" value="Isochorismatase-like hydrolases"/>
    <property type="match status" value="1"/>
</dbReference>
<dbReference type="CDD" id="cd01014">
    <property type="entry name" value="nicotinamidase_related"/>
    <property type="match status" value="1"/>
</dbReference>
<dbReference type="GO" id="GO:0016787">
    <property type="term" value="F:hydrolase activity"/>
    <property type="evidence" value="ECO:0007669"/>
    <property type="project" value="UniProtKB-KW"/>
</dbReference>
<keyword evidence="4" id="KW-1185">Reference proteome</keyword>
<evidence type="ECO:0000259" key="2">
    <source>
        <dbReference type="Pfam" id="PF00857"/>
    </source>
</evidence>
<dbReference type="EMBL" id="BAABKZ010000002">
    <property type="protein sequence ID" value="GAA5093134.1"/>
    <property type="molecule type" value="Genomic_DNA"/>
</dbReference>
<feature type="domain" description="Isochorismatase-like" evidence="2">
    <location>
        <begin position="8"/>
        <end position="148"/>
    </location>
</feature>
<dbReference type="InterPro" id="IPR000868">
    <property type="entry name" value="Isochorismatase-like_dom"/>
</dbReference>
<reference evidence="4" key="1">
    <citation type="journal article" date="2019" name="Int. J. Syst. Evol. Microbiol.">
        <title>The Global Catalogue of Microorganisms (GCM) 10K type strain sequencing project: providing services to taxonomists for standard genome sequencing and annotation.</title>
        <authorList>
            <consortium name="The Broad Institute Genomics Platform"/>
            <consortium name="The Broad Institute Genome Sequencing Center for Infectious Disease"/>
            <person name="Wu L."/>
            <person name="Ma J."/>
        </authorList>
    </citation>
    <scope>NUCLEOTIDE SEQUENCE [LARGE SCALE GENOMIC DNA]</scope>
    <source>
        <strain evidence="4">JCM 18959</strain>
    </source>
</reference>
<accession>A0ABP9MCC7</accession>
<name>A0ABP9MCC7_9MICO</name>
<evidence type="ECO:0000313" key="3">
    <source>
        <dbReference type="EMBL" id="GAA5093134.1"/>
    </source>
</evidence>
<comment type="caution">
    <text evidence="3">The sequence shown here is derived from an EMBL/GenBank/DDBJ whole genome shotgun (WGS) entry which is preliminary data.</text>
</comment>
<dbReference type="InterPro" id="IPR036380">
    <property type="entry name" value="Isochorismatase-like_sf"/>
</dbReference>
<protein>
    <submittedName>
        <fullName evidence="3">Cysteine hydrolase family protein</fullName>
    </submittedName>
</protein>
<organism evidence="3 4">
    <name type="scientific">Microbacterium yannicii</name>
    <dbReference type="NCBI Taxonomy" id="671622"/>
    <lineage>
        <taxon>Bacteria</taxon>
        <taxon>Bacillati</taxon>
        <taxon>Actinomycetota</taxon>
        <taxon>Actinomycetes</taxon>
        <taxon>Micrococcales</taxon>
        <taxon>Microbacteriaceae</taxon>
        <taxon>Microbacterium</taxon>
    </lineage>
</organism>
<evidence type="ECO:0000256" key="1">
    <source>
        <dbReference type="ARBA" id="ARBA00022801"/>
    </source>
</evidence>
<dbReference type="PANTHER" id="PTHR43540">
    <property type="entry name" value="PEROXYUREIDOACRYLATE/UREIDOACRYLATE AMIDOHYDROLASE-RELATED"/>
    <property type="match status" value="1"/>
</dbReference>
<dbReference type="Proteomes" id="UP001501407">
    <property type="component" value="Unassembled WGS sequence"/>
</dbReference>
<evidence type="ECO:0000313" key="4">
    <source>
        <dbReference type="Proteomes" id="UP001501407"/>
    </source>
</evidence>